<organism evidence="4">
    <name type="scientific">Chlorokybus atmophyticus</name>
    <name type="common">Soil alga</name>
    <dbReference type="NCBI Taxonomy" id="3144"/>
    <lineage>
        <taxon>Eukaryota</taxon>
        <taxon>Viridiplantae</taxon>
        <taxon>Streptophyta</taxon>
        <taxon>Chlorokybophyceae</taxon>
        <taxon>Chlorokybales</taxon>
        <taxon>Chlorokybaceae</taxon>
        <taxon>Chlorokybus</taxon>
    </lineage>
</organism>
<proteinExistence type="evidence at transcript level"/>
<dbReference type="Pfam" id="PF12697">
    <property type="entry name" value="Abhydrolase_6"/>
    <property type="match status" value="1"/>
</dbReference>
<dbReference type="PANTHER" id="PTHR43039">
    <property type="entry name" value="ESTERASE-RELATED"/>
    <property type="match status" value="1"/>
</dbReference>
<protein>
    <submittedName>
        <fullName evidence="4">Putative D14 protein</fullName>
    </submittedName>
</protein>
<dbReference type="SUPFAM" id="SSF53474">
    <property type="entry name" value="alpha/beta-Hydrolases"/>
    <property type="match status" value="1"/>
</dbReference>
<evidence type="ECO:0000256" key="2">
    <source>
        <dbReference type="ARBA" id="ARBA00022801"/>
    </source>
</evidence>
<dbReference type="GO" id="GO:0016787">
    <property type="term" value="F:hydrolase activity"/>
    <property type="evidence" value="ECO:0007669"/>
    <property type="project" value="UniProtKB-KW"/>
</dbReference>
<gene>
    <name evidence="4" type="primary">D14b</name>
</gene>
<feature type="domain" description="AB hydrolase-1" evidence="3">
    <location>
        <begin position="41"/>
        <end position="276"/>
    </location>
</feature>
<dbReference type="InterPro" id="IPR000073">
    <property type="entry name" value="AB_hydrolase_1"/>
</dbReference>
<dbReference type="AlphaFoldDB" id="I6PEW0"/>
<dbReference type="InterPro" id="IPR029058">
    <property type="entry name" value="AB_hydrolase_fold"/>
</dbReference>
<dbReference type="Gene3D" id="3.40.50.1820">
    <property type="entry name" value="alpha/beta hydrolase"/>
    <property type="match status" value="1"/>
</dbReference>
<reference evidence="4" key="1">
    <citation type="journal article" date="2012" name="New Phytol.">
        <title>Origin of strigolactones in the green lineage.</title>
        <authorList>
            <person name="Delaux P.-M."/>
            <person name="Xie X."/>
            <person name="Timme R.E."/>
            <person name="Puech-Pages V."/>
            <person name="Dunand C."/>
            <person name="Lecompte E."/>
            <person name="Delwiche C.F."/>
            <person name="Yoneyama K."/>
            <person name="Becard G."/>
            <person name="Sejalon-Delmas N."/>
        </authorList>
    </citation>
    <scope>NUCLEOTIDE SEQUENCE</scope>
    <source>
        <strain evidence="4">UTEX 2591</strain>
    </source>
</reference>
<evidence type="ECO:0000259" key="3">
    <source>
        <dbReference type="Pfam" id="PF12697"/>
    </source>
</evidence>
<comment type="similarity">
    <text evidence="1">Belongs to the AB hydrolase superfamily.</text>
</comment>
<name>I6PEW0_CHLAT</name>
<dbReference type="FunFam" id="3.40.50.1820:FF:000042">
    <property type="entry name" value="probable strigolactone esterase DAD2"/>
    <property type="match status" value="1"/>
</dbReference>
<evidence type="ECO:0000256" key="1">
    <source>
        <dbReference type="ARBA" id="ARBA00008645"/>
    </source>
</evidence>
<keyword evidence="2" id="KW-0378">Hydrolase</keyword>
<dbReference type="EMBL" id="JF810010">
    <property type="protein sequence ID" value="AFI78788.1"/>
    <property type="molecule type" value="mRNA"/>
</dbReference>
<accession>I6PEW0</accession>
<evidence type="ECO:0000313" key="4">
    <source>
        <dbReference type="EMBL" id="AFI78788.1"/>
    </source>
</evidence>
<sequence length="286" mass="31831">MYAPERIRGGVSPDLKRHLDLSGPLARRHKAKLYGRGETLVVLAHGLGADQSSWQRILPGLVEDCRVLVFDAACALTNDEDYDFRRYGDLHGYAEDVLELFAEIDVQNCVYIGASLSANAGMLASIEQPHRFKKLIAICGAPGYVNLPEENFHGPFSLEDLERVFASMHENYLAWVAGFAPRVVCEDNSEAIEEFSRHLISMRPDVAISVSRTAFLTDFRDALSMVEIPCVLLQGREDLAVPEEVTQYMAARLPKCMYEILPTRGHIPHMSAPGIVLSALRRHIPG</sequence>